<gene>
    <name evidence="1" type="ORF">CFV95_006090</name>
    <name evidence="2" type="ORF">CFV95_008150</name>
    <name evidence="3" type="ORF">CFV95_016370</name>
</gene>
<dbReference type="EMBL" id="NKYG02000001">
    <property type="protein sequence ID" value="KAK2618972.1"/>
    <property type="molecule type" value="Genomic_DNA"/>
</dbReference>
<evidence type="ECO:0000313" key="2">
    <source>
        <dbReference type="EMBL" id="KAK2618972.1"/>
    </source>
</evidence>
<dbReference type="EMBL" id="NKYG02000001">
    <property type="protein sequence ID" value="KAK2620466.1"/>
    <property type="molecule type" value="Genomic_DNA"/>
</dbReference>
<dbReference type="Proteomes" id="UP000218471">
    <property type="component" value="Unassembled WGS sequence"/>
</dbReference>
<comment type="caution">
    <text evidence="2">The sequence shown here is derived from an EMBL/GenBank/DDBJ whole genome shotgun (WGS) entry which is preliminary data.</text>
</comment>
<sequence>MTYARILKLIETVEDGNVEEQEMLVEILDELDGKFPEFDQELVRKFSILDHLFGGMDLSESSWRFFPLEVSTGEYPLENLPDYVREIAKELYYK</sequence>
<name>A0AAV9FWP9_LEPIR</name>
<evidence type="ECO:0000313" key="4">
    <source>
        <dbReference type="Proteomes" id="UP000218471"/>
    </source>
</evidence>
<protein>
    <submittedName>
        <fullName evidence="2">Uncharacterized protein</fullName>
    </submittedName>
</protein>
<dbReference type="AlphaFoldDB" id="A0AAV9FWP9"/>
<evidence type="ECO:0000313" key="1">
    <source>
        <dbReference type="EMBL" id="KAK2618616.1"/>
    </source>
</evidence>
<accession>A0AAV9FWP9</accession>
<proteinExistence type="predicted"/>
<organism evidence="2 4">
    <name type="scientific">Leptospira interrogans</name>
    <dbReference type="NCBI Taxonomy" id="173"/>
    <lineage>
        <taxon>Bacteria</taxon>
        <taxon>Pseudomonadati</taxon>
        <taxon>Spirochaetota</taxon>
        <taxon>Spirochaetia</taxon>
        <taxon>Leptospirales</taxon>
        <taxon>Leptospiraceae</taxon>
        <taxon>Leptospira</taxon>
    </lineage>
</organism>
<reference evidence="2" key="1">
    <citation type="submission" date="2023-10" db="EMBL/GenBank/DDBJ databases">
        <title>Genomic and proteomic analysis of Leptospira interrogans strain CUDO8.</title>
        <authorList>
            <person name="Boonciew P."/>
            <person name="Kurilung A."/>
            <person name="Prapasarakul N."/>
        </authorList>
    </citation>
    <scope>NUCLEOTIDE SEQUENCE</scope>
    <source>
        <strain evidence="2">CUDO8</strain>
    </source>
</reference>
<dbReference type="RefSeq" id="WP_000220377.1">
    <property type="nucleotide sequence ID" value="NZ_CP092672.1"/>
</dbReference>
<evidence type="ECO:0000313" key="3">
    <source>
        <dbReference type="EMBL" id="KAK2620466.1"/>
    </source>
</evidence>
<dbReference type="EMBL" id="NKYG02000001">
    <property type="protein sequence ID" value="KAK2618616.1"/>
    <property type="molecule type" value="Genomic_DNA"/>
</dbReference>